<reference evidence="2" key="1">
    <citation type="submission" date="2014-04" db="EMBL/GenBank/DDBJ databases">
        <title>Evolutionary Origins and Diversification of the Mycorrhizal Mutualists.</title>
        <authorList>
            <consortium name="DOE Joint Genome Institute"/>
            <consortium name="Mycorrhizal Genomics Consortium"/>
            <person name="Kohler A."/>
            <person name="Kuo A."/>
            <person name="Nagy L.G."/>
            <person name="Floudas D."/>
            <person name="Copeland A."/>
            <person name="Barry K.W."/>
            <person name="Cichocki N."/>
            <person name="Veneault-Fourrey C."/>
            <person name="LaButti K."/>
            <person name="Lindquist E.A."/>
            <person name="Lipzen A."/>
            <person name="Lundell T."/>
            <person name="Morin E."/>
            <person name="Murat C."/>
            <person name="Riley R."/>
            <person name="Ohm R."/>
            <person name="Sun H."/>
            <person name="Tunlid A."/>
            <person name="Henrissat B."/>
            <person name="Grigoriev I.V."/>
            <person name="Hibbett D.S."/>
            <person name="Martin F."/>
        </authorList>
    </citation>
    <scope>NUCLEOTIDE SEQUENCE [LARGE SCALE GENOMIC DNA]</scope>
    <source>
        <strain evidence="2">FD-334 SS-4</strain>
    </source>
</reference>
<protein>
    <submittedName>
        <fullName evidence="1">Uncharacterized protein</fullName>
    </submittedName>
</protein>
<dbReference type="Gene3D" id="1.20.1280.50">
    <property type="match status" value="1"/>
</dbReference>
<sequence length="142" mass="16315">MNLVSQLQVSPLQSPLQHLLSKSKRHVPSASEEVQIREIIGDAQMRIAEIDNARGRITQLLRELDQERIVVQEYAYNHRVMVAPIWYVPPEIISCVFSFCLPRHSLQEITRSSIKSSLLVAAVDRNWRNIALSTPQLWTTMI</sequence>
<feature type="non-terminal residue" evidence="1">
    <location>
        <position position="142"/>
    </location>
</feature>
<gene>
    <name evidence="1" type="ORF">HYPSUDRAFT_135492</name>
</gene>
<dbReference type="STRING" id="945553.A0A0D2P8H0"/>
<dbReference type="AlphaFoldDB" id="A0A0D2P8H0"/>
<evidence type="ECO:0000313" key="2">
    <source>
        <dbReference type="Proteomes" id="UP000054270"/>
    </source>
</evidence>
<organism evidence="1 2">
    <name type="scientific">Hypholoma sublateritium (strain FD-334 SS-4)</name>
    <dbReference type="NCBI Taxonomy" id="945553"/>
    <lineage>
        <taxon>Eukaryota</taxon>
        <taxon>Fungi</taxon>
        <taxon>Dikarya</taxon>
        <taxon>Basidiomycota</taxon>
        <taxon>Agaricomycotina</taxon>
        <taxon>Agaricomycetes</taxon>
        <taxon>Agaricomycetidae</taxon>
        <taxon>Agaricales</taxon>
        <taxon>Agaricineae</taxon>
        <taxon>Strophariaceae</taxon>
        <taxon>Hypholoma</taxon>
    </lineage>
</organism>
<dbReference type="EMBL" id="KN817534">
    <property type="protein sequence ID" value="KJA24951.1"/>
    <property type="molecule type" value="Genomic_DNA"/>
</dbReference>
<dbReference type="Proteomes" id="UP000054270">
    <property type="component" value="Unassembled WGS sequence"/>
</dbReference>
<name>A0A0D2P8H0_HYPSF</name>
<proteinExistence type="predicted"/>
<accession>A0A0D2P8H0</accession>
<dbReference type="OrthoDB" id="2269034at2759"/>
<evidence type="ECO:0000313" key="1">
    <source>
        <dbReference type="EMBL" id="KJA24951.1"/>
    </source>
</evidence>
<keyword evidence="2" id="KW-1185">Reference proteome</keyword>